<protein>
    <submittedName>
        <fullName evidence="3">Penicillin-binding transpeptidase domain-containing protein</fullName>
    </submittedName>
</protein>
<dbReference type="InterPro" id="IPR012338">
    <property type="entry name" value="Beta-lactam/transpept-like"/>
</dbReference>
<dbReference type="Gene3D" id="3.90.1310.10">
    <property type="entry name" value="Penicillin-binding protein 2a (Domain 2)"/>
    <property type="match status" value="1"/>
</dbReference>
<dbReference type="InterPro" id="IPR001460">
    <property type="entry name" value="PCN-bd_Tpept"/>
</dbReference>
<accession>A0ABV5I9S2</accession>
<feature type="domain" description="Penicillin binding protein A dimerisation" evidence="2">
    <location>
        <begin position="60"/>
        <end position="131"/>
    </location>
</feature>
<dbReference type="RefSeq" id="WP_229823690.1">
    <property type="nucleotide sequence ID" value="NZ_BMRC01000003.1"/>
</dbReference>
<dbReference type="Pfam" id="PF21922">
    <property type="entry name" value="PBP_dimer_2"/>
    <property type="match status" value="1"/>
</dbReference>
<sequence length="473" mass="49153">MAGIRARRLNVPLRRMAVLCAAMLFLLLAHVTVVQVFGARELNADRRNERSLISRFARPRGDILTYDGATVARSRPAPGGGPYRFQRVYTDGELYAPVTGYLSLFDSAGVEEAEDAVLSGDDAKVKVRSMVSDGDAAGADIRLTVGVRTQWAAYHALQAAGVPGAVVAIDPATGAILALASYPSYDPNTLATFDATRLDATLARLRDAPARPLLNRALNQVYPPGGTFKLVTAAAALASGEYTPTARVNTVLRPPLPAPLAACGRSRPTLLRAFETSCDTAFAGIGLQLGQDILRDQAEAFGFGAGDLRVPLEATPSTYPQGMDRPRTALSAVGRDQDRATPLMIAMLSAAVANDGVLMRPYLVEEVSLPDGSLLGQAGPEPYRTTMTPERAHYLATMMATATRAGGPGAAVAIPGVEVAAKIAASGGEHALATAFAPAGAPEVAVGVVLEHPGPDAAVVAGVARAVLEAALA</sequence>
<gene>
    <name evidence="3" type="ORF">ACFFV7_06665</name>
</gene>
<dbReference type="SUPFAM" id="SSF56601">
    <property type="entry name" value="beta-lactamase/transpeptidase-like"/>
    <property type="match status" value="1"/>
</dbReference>
<dbReference type="Gene3D" id="3.40.710.10">
    <property type="entry name" value="DD-peptidase/beta-lactamase superfamily"/>
    <property type="match status" value="1"/>
</dbReference>
<dbReference type="Pfam" id="PF00905">
    <property type="entry name" value="Transpeptidase"/>
    <property type="match status" value="1"/>
</dbReference>
<evidence type="ECO:0000259" key="2">
    <source>
        <dbReference type="Pfam" id="PF21922"/>
    </source>
</evidence>
<name>A0ABV5I9S2_9ACTN</name>
<reference evidence="3 4" key="1">
    <citation type="submission" date="2024-09" db="EMBL/GenBank/DDBJ databases">
        <authorList>
            <person name="Sun Q."/>
            <person name="Mori K."/>
        </authorList>
    </citation>
    <scope>NUCLEOTIDE SEQUENCE [LARGE SCALE GENOMIC DNA]</scope>
    <source>
        <strain evidence="3 4">CCM 3426</strain>
    </source>
</reference>
<dbReference type="Proteomes" id="UP001589647">
    <property type="component" value="Unassembled WGS sequence"/>
</dbReference>
<evidence type="ECO:0000313" key="3">
    <source>
        <dbReference type="EMBL" id="MFB9200868.1"/>
    </source>
</evidence>
<comment type="caution">
    <text evidence="3">The sequence shown here is derived from an EMBL/GenBank/DDBJ whole genome shotgun (WGS) entry which is preliminary data.</text>
</comment>
<dbReference type="PANTHER" id="PTHR30627:SF24">
    <property type="entry name" value="PENICILLIN-BINDING PROTEIN 4B"/>
    <property type="match status" value="1"/>
</dbReference>
<dbReference type="EMBL" id="JBHMEI010000003">
    <property type="protein sequence ID" value="MFB9200868.1"/>
    <property type="molecule type" value="Genomic_DNA"/>
</dbReference>
<dbReference type="InterPro" id="IPR050515">
    <property type="entry name" value="Beta-lactam/transpept"/>
</dbReference>
<evidence type="ECO:0000259" key="1">
    <source>
        <dbReference type="Pfam" id="PF00905"/>
    </source>
</evidence>
<dbReference type="InterPro" id="IPR054120">
    <property type="entry name" value="PBPA_dimer"/>
</dbReference>
<feature type="domain" description="Penicillin-binding protein transpeptidase" evidence="1">
    <location>
        <begin position="164"/>
        <end position="468"/>
    </location>
</feature>
<proteinExistence type="predicted"/>
<organism evidence="3 4">
    <name type="scientific">Nonomuraea spiralis</name>
    <dbReference type="NCBI Taxonomy" id="46182"/>
    <lineage>
        <taxon>Bacteria</taxon>
        <taxon>Bacillati</taxon>
        <taxon>Actinomycetota</taxon>
        <taxon>Actinomycetes</taxon>
        <taxon>Streptosporangiales</taxon>
        <taxon>Streptosporangiaceae</taxon>
        <taxon>Nonomuraea</taxon>
    </lineage>
</organism>
<evidence type="ECO:0000313" key="4">
    <source>
        <dbReference type="Proteomes" id="UP001589647"/>
    </source>
</evidence>
<dbReference type="PANTHER" id="PTHR30627">
    <property type="entry name" value="PEPTIDOGLYCAN D,D-TRANSPEPTIDASE"/>
    <property type="match status" value="1"/>
</dbReference>
<keyword evidence="4" id="KW-1185">Reference proteome</keyword>